<gene>
    <name evidence="2" type="ORF">R2D22_21400</name>
</gene>
<accession>A0ABZ0LWD3</accession>
<organism evidence="2 3">
    <name type="scientific">Streptomyces solicathayae</name>
    <dbReference type="NCBI Taxonomy" id="3081768"/>
    <lineage>
        <taxon>Bacteria</taxon>
        <taxon>Bacillati</taxon>
        <taxon>Actinomycetota</taxon>
        <taxon>Actinomycetes</taxon>
        <taxon>Kitasatosporales</taxon>
        <taxon>Streptomycetaceae</taxon>
        <taxon>Streptomyces</taxon>
    </lineage>
</organism>
<feature type="transmembrane region" description="Helical" evidence="1">
    <location>
        <begin position="229"/>
        <end position="253"/>
    </location>
</feature>
<proteinExistence type="predicted"/>
<keyword evidence="3" id="KW-1185">Reference proteome</keyword>
<feature type="transmembrane region" description="Helical" evidence="1">
    <location>
        <begin position="281"/>
        <end position="302"/>
    </location>
</feature>
<keyword evidence="1" id="KW-1133">Transmembrane helix</keyword>
<dbReference type="Pfam" id="PF09852">
    <property type="entry name" value="DUF2079"/>
    <property type="match status" value="1"/>
</dbReference>
<evidence type="ECO:0000256" key="1">
    <source>
        <dbReference type="SAM" id="Phobius"/>
    </source>
</evidence>
<keyword evidence="1" id="KW-0472">Membrane</keyword>
<keyword evidence="1" id="KW-0812">Transmembrane</keyword>
<feature type="transmembrane region" description="Helical" evidence="1">
    <location>
        <begin position="314"/>
        <end position="336"/>
    </location>
</feature>
<dbReference type="InterPro" id="IPR018650">
    <property type="entry name" value="STSV1_Orf64"/>
</dbReference>
<reference evidence="2 3" key="1">
    <citation type="submission" date="2023-10" db="EMBL/GenBank/DDBJ databases">
        <title>The genome sequence of Streptomyces sp. HUAS YS2.</title>
        <authorList>
            <person name="Mo P."/>
        </authorList>
    </citation>
    <scope>NUCLEOTIDE SEQUENCE [LARGE SCALE GENOMIC DNA]</scope>
    <source>
        <strain evidence="2 3">HUAS YS2</strain>
    </source>
</reference>
<evidence type="ECO:0000313" key="2">
    <source>
        <dbReference type="EMBL" id="WOX23799.1"/>
    </source>
</evidence>
<dbReference type="RefSeq" id="WP_318106046.1">
    <property type="nucleotide sequence ID" value="NZ_CP137573.1"/>
</dbReference>
<name>A0ABZ0LWD3_9ACTN</name>
<dbReference type="Proteomes" id="UP001301731">
    <property type="component" value="Chromosome"/>
</dbReference>
<dbReference type="EMBL" id="CP137573">
    <property type="protein sequence ID" value="WOX23799.1"/>
    <property type="molecule type" value="Genomic_DNA"/>
</dbReference>
<sequence>MLTLPAPARRPAPPTAAAAAPRTAPALLAAVLFVLYTAYALREHARFRTTGYDLGIFGQAVRAYAEGRAPASEIRTATAPPGFTGDAFPLLGDHFHPVLAVLAPLYRLAPHVETLLVAQAGLVSLSVYVIARTAQRHLPEQRFAPTAVGAAAGLCWGVQQLVGFDFHEVAFAVPLLALACRAHLDGRPRAAAWWAAALLLVKEDLGATAFVCGLLLVHRNRHDPRNRRAGLALCAFAAAGSALVVCAVLPALAPDGRYGYLDQAASPYGVLDGWPGKSETLLVLLAATGGLVLRSPLALLLLPTLVWRFTSSNPAYWGPGLHYSAVLAPIAFAALIDALRRGARLPLAVPLAVALVMLPAQPLSDLARPGFWQQDPREAAARAALRLVPDGAPVAASNGLVPHLTDRTRPYLVADGVLERRPELEWIVADRTDPFPWGAVDAVVRRAEELGWRRVREESGIIVLTRVPASP</sequence>
<protein>
    <submittedName>
        <fullName evidence="2">DUF2079 domain-containing protein</fullName>
    </submittedName>
</protein>
<evidence type="ECO:0000313" key="3">
    <source>
        <dbReference type="Proteomes" id="UP001301731"/>
    </source>
</evidence>